<feature type="region of interest" description="Disordered" evidence="5">
    <location>
        <begin position="702"/>
        <end position="776"/>
    </location>
</feature>
<dbReference type="GO" id="GO:0030154">
    <property type="term" value="P:cell differentiation"/>
    <property type="evidence" value="ECO:0007669"/>
    <property type="project" value="TreeGrafter"/>
</dbReference>
<dbReference type="PANTHER" id="PTHR10270:SF320">
    <property type="entry name" value="BOX TRANSCRIPTIONAL REGULATOR, PUTATIVE (AFU_ORTHOLOGUE AFUA_4G10820)-RELATED"/>
    <property type="match status" value="1"/>
</dbReference>
<evidence type="ECO:0000259" key="6">
    <source>
        <dbReference type="PROSITE" id="PS50118"/>
    </source>
</evidence>
<dbReference type="CDD" id="cd01389">
    <property type="entry name" value="HMG-box_ROX1-like"/>
    <property type="match status" value="1"/>
</dbReference>
<dbReference type="Gene3D" id="1.10.30.10">
    <property type="entry name" value="High mobility group box domain"/>
    <property type="match status" value="1"/>
</dbReference>
<reference evidence="8" key="1">
    <citation type="submission" date="2016-02" db="EMBL/GenBank/DDBJ databases">
        <title>Draft genome sequence of Microdochium bolleyi, a fungal endophyte of beachgrass.</title>
        <authorList>
            <consortium name="DOE Joint Genome Institute"/>
            <person name="David A.S."/>
            <person name="May G."/>
            <person name="Haridas S."/>
            <person name="Lim J."/>
            <person name="Wang M."/>
            <person name="Labutti K."/>
            <person name="Lipzen A."/>
            <person name="Barry K."/>
            <person name="Grigoriev I.V."/>
        </authorList>
    </citation>
    <scope>NUCLEOTIDE SEQUENCE [LARGE SCALE GENOMIC DNA]</scope>
    <source>
        <strain evidence="8">J235TASD1</strain>
    </source>
</reference>
<dbReference type="GO" id="GO:0001228">
    <property type="term" value="F:DNA-binding transcription activator activity, RNA polymerase II-specific"/>
    <property type="evidence" value="ECO:0007669"/>
    <property type="project" value="TreeGrafter"/>
</dbReference>
<dbReference type="InterPro" id="IPR009071">
    <property type="entry name" value="HMG_box_dom"/>
</dbReference>
<feature type="compositionally biased region" description="Low complexity" evidence="5">
    <location>
        <begin position="510"/>
        <end position="519"/>
    </location>
</feature>
<feature type="compositionally biased region" description="Polar residues" evidence="5">
    <location>
        <begin position="282"/>
        <end position="297"/>
    </location>
</feature>
<proteinExistence type="predicted"/>
<dbReference type="SUPFAM" id="SSF47095">
    <property type="entry name" value="HMG-box"/>
    <property type="match status" value="1"/>
</dbReference>
<name>A0A136IP46_9PEZI</name>
<evidence type="ECO:0000256" key="5">
    <source>
        <dbReference type="SAM" id="MobiDB-lite"/>
    </source>
</evidence>
<feature type="compositionally biased region" description="Low complexity" evidence="5">
    <location>
        <begin position="638"/>
        <end position="648"/>
    </location>
</feature>
<keyword evidence="8" id="KW-1185">Reference proteome</keyword>
<feature type="domain" description="HMG box" evidence="6">
    <location>
        <begin position="350"/>
        <end position="418"/>
    </location>
</feature>
<feature type="compositionally biased region" description="Basic and acidic residues" evidence="5">
    <location>
        <begin position="58"/>
        <end position="67"/>
    </location>
</feature>
<dbReference type="OrthoDB" id="6247875at2759"/>
<dbReference type="Pfam" id="PF00505">
    <property type="entry name" value="HMG_box"/>
    <property type="match status" value="1"/>
</dbReference>
<feature type="region of interest" description="Disordered" evidence="5">
    <location>
        <begin position="506"/>
        <end position="525"/>
    </location>
</feature>
<dbReference type="EMBL" id="KQ964266">
    <property type="protein sequence ID" value="KXJ86683.1"/>
    <property type="molecule type" value="Genomic_DNA"/>
</dbReference>
<keyword evidence="4" id="KW-0539">Nucleus</keyword>
<evidence type="ECO:0000256" key="1">
    <source>
        <dbReference type="ARBA" id="ARBA00023015"/>
    </source>
</evidence>
<dbReference type="GO" id="GO:0000978">
    <property type="term" value="F:RNA polymerase II cis-regulatory region sequence-specific DNA binding"/>
    <property type="evidence" value="ECO:0007669"/>
    <property type="project" value="TreeGrafter"/>
</dbReference>
<feature type="region of interest" description="Disordered" evidence="5">
    <location>
        <begin position="1"/>
        <end position="105"/>
    </location>
</feature>
<keyword evidence="2 4" id="KW-0238">DNA-binding</keyword>
<protein>
    <recommendedName>
        <fullName evidence="6">HMG box domain-containing protein</fullName>
    </recommendedName>
</protein>
<dbReference type="InParanoid" id="A0A136IP46"/>
<feature type="compositionally biased region" description="Basic and acidic residues" evidence="5">
    <location>
        <begin position="238"/>
        <end position="249"/>
    </location>
</feature>
<dbReference type="PANTHER" id="PTHR10270">
    <property type="entry name" value="SOX TRANSCRIPTION FACTOR"/>
    <property type="match status" value="1"/>
</dbReference>
<feature type="compositionally biased region" description="Basic and acidic residues" evidence="5">
    <location>
        <begin position="176"/>
        <end position="190"/>
    </location>
</feature>
<feature type="compositionally biased region" description="Basic and acidic residues" evidence="5">
    <location>
        <begin position="263"/>
        <end position="277"/>
    </location>
</feature>
<gene>
    <name evidence="7" type="ORF">Micbo1qcDRAFT_218863</name>
</gene>
<evidence type="ECO:0000256" key="3">
    <source>
        <dbReference type="ARBA" id="ARBA00023163"/>
    </source>
</evidence>
<feature type="DNA-binding region" description="HMG box" evidence="4">
    <location>
        <begin position="350"/>
        <end position="418"/>
    </location>
</feature>
<dbReference type="GO" id="GO:0000122">
    <property type="term" value="P:negative regulation of transcription by RNA polymerase II"/>
    <property type="evidence" value="ECO:0007669"/>
    <property type="project" value="TreeGrafter"/>
</dbReference>
<feature type="compositionally biased region" description="Polar residues" evidence="5">
    <location>
        <begin position="736"/>
        <end position="754"/>
    </location>
</feature>
<dbReference type="InterPro" id="IPR036910">
    <property type="entry name" value="HMG_box_dom_sf"/>
</dbReference>
<feature type="compositionally biased region" description="Polar residues" evidence="5">
    <location>
        <begin position="546"/>
        <end position="555"/>
    </location>
</feature>
<dbReference type="FunFam" id="1.10.30.10:FF:000041">
    <property type="entry name" value="HMG box family protein"/>
    <property type="match status" value="1"/>
</dbReference>
<feature type="compositionally biased region" description="Polar residues" evidence="5">
    <location>
        <begin position="649"/>
        <end position="658"/>
    </location>
</feature>
<dbReference type="PROSITE" id="PS50118">
    <property type="entry name" value="HMG_BOX_2"/>
    <property type="match status" value="1"/>
</dbReference>
<accession>A0A136IP46</accession>
<feature type="region of interest" description="Disordered" evidence="5">
    <location>
        <begin position="546"/>
        <end position="681"/>
    </location>
</feature>
<evidence type="ECO:0000313" key="7">
    <source>
        <dbReference type="EMBL" id="KXJ86683.1"/>
    </source>
</evidence>
<evidence type="ECO:0000256" key="2">
    <source>
        <dbReference type="ARBA" id="ARBA00023125"/>
    </source>
</evidence>
<evidence type="ECO:0000313" key="8">
    <source>
        <dbReference type="Proteomes" id="UP000070501"/>
    </source>
</evidence>
<dbReference type="InterPro" id="IPR050140">
    <property type="entry name" value="SRY-related_HMG-box_TF-like"/>
</dbReference>
<evidence type="ECO:0000256" key="4">
    <source>
        <dbReference type="PROSITE-ProRule" id="PRU00267"/>
    </source>
</evidence>
<keyword evidence="3" id="KW-0804">Transcription</keyword>
<dbReference type="GO" id="GO:0005634">
    <property type="term" value="C:nucleus"/>
    <property type="evidence" value="ECO:0007669"/>
    <property type="project" value="UniProtKB-UniRule"/>
</dbReference>
<organism evidence="7 8">
    <name type="scientific">Microdochium bolleyi</name>
    <dbReference type="NCBI Taxonomy" id="196109"/>
    <lineage>
        <taxon>Eukaryota</taxon>
        <taxon>Fungi</taxon>
        <taxon>Dikarya</taxon>
        <taxon>Ascomycota</taxon>
        <taxon>Pezizomycotina</taxon>
        <taxon>Sordariomycetes</taxon>
        <taxon>Xylariomycetidae</taxon>
        <taxon>Xylariales</taxon>
        <taxon>Microdochiaceae</taxon>
        <taxon>Microdochium</taxon>
    </lineage>
</organism>
<sequence length="1085" mass="117093">MPDAPQQHHYRTRRASAIETLKESQQAADVHDSTSVSDSSSDLSSSPVSTASTASTSREVHQEESKHTLSSYRPSQLAKVSPGHQQQPGMATMTDGHPRHYPHLQLPQLLPHGQQQPHHLHNHHHPRHTFLLSQHGGARSEYGDNPGSPAPLIHRPASTSALLGHPPDLSRSSPHLFERSTSHLSNDHSYLRNITSAPPRTASPRGGESHDAPRTPASPGRMSADSTESVSISLKRGRSMEVKDERPDHLLQPSSSRTSGPDLRSRRADAQRNKGHQEMNLYASTGTATPTTQSDLGGTSAASSAASAELSTGIRKLGPASTSGSGTSNVPGGNAGGRELICLCTRAPKIPRPRNAFILYRQHHQASVAANNPGLANPEISKLIGEQWREQPDDVKESWKRLAEEEKIRHQQQYPDYRYQPRRGGKSGASHSGGARPLSSGGDDPGRCNKCGGRYIATPRTPNTPFTPVTAEVSTPGAVSGPGGPGNAGSGYAYLTSGARMLESEHLRRGSVSSVSSGDSHARRYNTQSGYSLANIDEDYAANQQLPHSQQSMPSPDSKRRRHNNNNTYPISPPVSGNYIHADPRYQPYQGWQPTSQPVGGALTYGSAQTPRSEMPPQEAHPGSAPQSMQYQHGLGIQQGPSRSQQQQHPLATSQTSGGPPLLSHVQHAPPSQHHQHTQQLGAPFDESLRLPPLQPQTQQAIAGTVVSQHPHDQRAMDRQYYQSQQVGQRGAGLSSAESARPASQASLAAQQHNAWPPAQHQEQSLGHSHSQHHEQGAAYDHYNLASSSTQSQAVKQESTSNDSLRWPFLMKLEALRAIQPPLSTQQSRSFETRGPVIAVEGADMAAIRDVSRVIETALLVSQDCAVKMWSDGSLSSVHDDTATRPSLAKYMAKMLRWHETSEELVNYITHHPPKQEATEQNATSLAVDPTKMPVAIVSTGYSLTVSDKWAAALQEPGLTDAYSADDHWRWIATLWRGIVGADLTIYIREQHEVSSEAPSSVELLTASAVSASNSPTGAGSGSRGATGGEDACVMVVTMEKHRGMDEKLERRLGFEIMEWVRGGGFSAAATLRQLSSSALAGMSS</sequence>
<feature type="compositionally biased region" description="Low complexity" evidence="5">
    <location>
        <begin position="33"/>
        <end position="57"/>
    </location>
</feature>
<dbReference type="STRING" id="196109.A0A136IP46"/>
<dbReference type="Proteomes" id="UP000070501">
    <property type="component" value="Unassembled WGS sequence"/>
</dbReference>
<feature type="compositionally biased region" description="Polar residues" evidence="5">
    <location>
        <begin position="320"/>
        <end position="331"/>
    </location>
</feature>
<feature type="region of interest" description="Disordered" evidence="5">
    <location>
        <begin position="136"/>
        <end position="335"/>
    </location>
</feature>
<feature type="region of interest" description="Disordered" evidence="5">
    <location>
        <begin position="406"/>
        <end position="487"/>
    </location>
</feature>
<dbReference type="SMART" id="SM00398">
    <property type="entry name" value="HMG"/>
    <property type="match status" value="1"/>
</dbReference>
<dbReference type="AlphaFoldDB" id="A0A136IP46"/>
<keyword evidence="1" id="KW-0805">Transcription regulation</keyword>